<gene>
    <name evidence="1" type="ORF">HMI46_16740</name>
</gene>
<evidence type="ECO:0000313" key="1">
    <source>
        <dbReference type="EMBL" id="NOJ72200.1"/>
    </source>
</evidence>
<dbReference type="Proteomes" id="UP000552038">
    <property type="component" value="Unassembled WGS sequence"/>
</dbReference>
<sequence>MLGQFLGKTQYELHVWLELRGAILDIAIKQEEHFFEFKEKPFVTGKVPEGLELIGYREVTKTAKDYARMAAKSNGMKYNDWIAMHSREATKAYLLL</sequence>
<organism evidence="1 2">
    <name type="scientific">Paenibacillus alvei</name>
    <name type="common">Bacillus alvei</name>
    <dbReference type="NCBI Taxonomy" id="44250"/>
    <lineage>
        <taxon>Bacteria</taxon>
        <taxon>Bacillati</taxon>
        <taxon>Bacillota</taxon>
        <taxon>Bacilli</taxon>
        <taxon>Bacillales</taxon>
        <taxon>Paenibacillaceae</taxon>
        <taxon>Paenibacillus</taxon>
    </lineage>
</organism>
<protein>
    <submittedName>
        <fullName evidence="1">Uncharacterized protein</fullName>
    </submittedName>
</protein>
<dbReference type="RefSeq" id="WP_171417724.1">
    <property type="nucleotide sequence ID" value="NZ_JABFOR010000022.1"/>
</dbReference>
<accession>A0AAP7A0H6</accession>
<dbReference type="AlphaFoldDB" id="A0AAP7A0H6"/>
<reference evidence="1 2" key="1">
    <citation type="submission" date="2020-05" db="EMBL/GenBank/DDBJ databases">
        <title>Whole genome sequencing and identification of novel metabolites from Paenibacillus alvei strain JR949.</title>
        <authorList>
            <person name="Rajendhran J."/>
            <person name="Sree Pranav P."/>
            <person name="Mahalakshmi B."/>
            <person name="Karthikeyan R."/>
        </authorList>
    </citation>
    <scope>NUCLEOTIDE SEQUENCE [LARGE SCALE GENOMIC DNA]</scope>
    <source>
        <strain evidence="1 2">JR949</strain>
    </source>
</reference>
<proteinExistence type="predicted"/>
<evidence type="ECO:0000313" key="2">
    <source>
        <dbReference type="Proteomes" id="UP000552038"/>
    </source>
</evidence>
<comment type="caution">
    <text evidence="1">The sequence shown here is derived from an EMBL/GenBank/DDBJ whole genome shotgun (WGS) entry which is preliminary data.</text>
</comment>
<name>A0AAP7A0H6_PAEAL</name>
<dbReference type="EMBL" id="JABFOR010000022">
    <property type="protein sequence ID" value="NOJ72200.1"/>
    <property type="molecule type" value="Genomic_DNA"/>
</dbReference>